<evidence type="ECO:0000259" key="2">
    <source>
        <dbReference type="Pfam" id="PF13454"/>
    </source>
</evidence>
<protein>
    <submittedName>
        <fullName evidence="3">FAD/NAD(P)-binding protein</fullName>
    </submittedName>
</protein>
<comment type="caution">
    <text evidence="3">The sequence shown here is derived from an EMBL/GenBank/DDBJ whole genome shotgun (WGS) entry which is preliminary data.</text>
</comment>
<accession>A0ABT5TF76</accession>
<keyword evidence="4" id="KW-1185">Reference proteome</keyword>
<dbReference type="EMBL" id="JAQZSM010000041">
    <property type="protein sequence ID" value="MDD7973594.1"/>
    <property type="molecule type" value="Genomic_DNA"/>
</dbReference>
<organism evidence="3 4">
    <name type="scientific">Roseinatronobacter alkalisoli</name>
    <dbReference type="NCBI Taxonomy" id="3028235"/>
    <lineage>
        <taxon>Bacteria</taxon>
        <taxon>Pseudomonadati</taxon>
        <taxon>Pseudomonadota</taxon>
        <taxon>Alphaproteobacteria</taxon>
        <taxon>Rhodobacterales</taxon>
        <taxon>Paracoccaceae</taxon>
        <taxon>Roseinatronobacter</taxon>
    </lineage>
</organism>
<sequence length="617" mass="67839">MLGTGPRGISVIERIAARMHGRKLRRPLLIYAIDDVEVGCGKIWRTDQPDWLIMNTRCRNATMFPHQMEEESLLHSERPTFMEWWQRVDQNFPGPSGFAPRGLYGKYLRYVLDLIELNLPPNVTLQRIQDEVVDVRPQGEGFVLQLASGGGCIVADRLVVSTGYARGVRCATASQSEGTRHITAFDLLDTLHSGFGLPADLSGQVVALKGLGLTFYDVLSDLTIGRGGRYEHNGDELRYVPSGREPARILAGSRSGLPLPVRGRDDRPTGVCYTPRLFTRDRVAALRAGGANCFRTSYLPWVEAEVNLVYLQRTLSNHAWTALCKGLDEVSCTPQTILTDLERLAAKCGSSGLLRLERLARPYGNRQFASQSEFRQAAMSELALDIKRAAQGEFTDPVKAALDVLRHIRPIIRQAVDLGGLNPESHVEFIRTIGPMIAFLSTGPSPWRARQLEALMNAGLVEILGPSVRFDAGEDGGKLWASSDQVVGFRQELDVLIDAFVLSADMEGDPNPVIRSLTNEGILRSFMGTGGAEVTSKPFHPVSRAGAISERVHVLGIPTESTRWFLHVGLIEPGLWDEFLDDAVSVATTLTEGVLAPDTDPQPLDSEQPVPLAKYLT</sequence>
<dbReference type="PANTHER" id="PTHR40254:SF1">
    <property type="entry name" value="BLR0577 PROTEIN"/>
    <property type="match status" value="1"/>
</dbReference>
<name>A0ABT5TF76_9RHOB</name>
<evidence type="ECO:0000313" key="3">
    <source>
        <dbReference type="EMBL" id="MDD7973594.1"/>
    </source>
</evidence>
<feature type="domain" description="FAD-dependent urate hydroxylase HpyO/Asp monooxygenase CreE-like FAD/NAD(P)-binding" evidence="2">
    <location>
        <begin position="3"/>
        <end position="164"/>
    </location>
</feature>
<evidence type="ECO:0000313" key="4">
    <source>
        <dbReference type="Proteomes" id="UP001431784"/>
    </source>
</evidence>
<dbReference type="Proteomes" id="UP001431784">
    <property type="component" value="Unassembled WGS sequence"/>
</dbReference>
<evidence type="ECO:0000256" key="1">
    <source>
        <dbReference type="SAM" id="MobiDB-lite"/>
    </source>
</evidence>
<reference evidence="3" key="1">
    <citation type="submission" date="2023-02" db="EMBL/GenBank/DDBJ databases">
        <title>Description of Roseinatronobacter alkalisoli sp. nov., an alkaliphilic bacerium isolated from soda soil.</title>
        <authorList>
            <person name="Wei W."/>
        </authorList>
    </citation>
    <scope>NUCLEOTIDE SEQUENCE</scope>
    <source>
        <strain evidence="3">HJB301</strain>
    </source>
</reference>
<dbReference type="PANTHER" id="PTHR40254">
    <property type="entry name" value="BLR0577 PROTEIN"/>
    <property type="match status" value="1"/>
</dbReference>
<proteinExistence type="predicted"/>
<dbReference type="InterPro" id="IPR052189">
    <property type="entry name" value="L-asp_N-monooxygenase_NS-form"/>
</dbReference>
<feature type="region of interest" description="Disordered" evidence="1">
    <location>
        <begin position="594"/>
        <end position="617"/>
    </location>
</feature>
<dbReference type="Pfam" id="PF13454">
    <property type="entry name" value="NAD_binding_9"/>
    <property type="match status" value="1"/>
</dbReference>
<dbReference type="InterPro" id="IPR038732">
    <property type="entry name" value="HpyO/CreE_NAD-binding"/>
</dbReference>
<gene>
    <name evidence="3" type="ORF">PUT78_21260</name>
</gene>